<dbReference type="PROSITE" id="PS60003">
    <property type="entry name" value="PHOSPHOKETOLASE_2"/>
    <property type="match status" value="1"/>
</dbReference>
<dbReference type="Pfam" id="PF09363">
    <property type="entry name" value="XFP_C"/>
    <property type="match status" value="1"/>
</dbReference>
<dbReference type="InterPro" id="IPR019789">
    <property type="entry name" value="Xul5P/Fru6P_PKetolase_ThDP_BS"/>
</dbReference>
<dbReference type="PANTHER" id="PTHR31273">
    <property type="entry name" value="PHOSPHOKETOLASE-RELATED"/>
    <property type="match status" value="1"/>
</dbReference>
<dbReference type="GO" id="GO:0050193">
    <property type="term" value="F:phosphoketolase activity"/>
    <property type="evidence" value="ECO:0007669"/>
    <property type="project" value="UniProtKB-EC"/>
</dbReference>
<evidence type="ECO:0000256" key="1">
    <source>
        <dbReference type="ARBA" id="ARBA00001964"/>
    </source>
</evidence>
<dbReference type="EC" id="4.1.2.9" evidence="7"/>
<dbReference type="InterPro" id="IPR018970">
    <property type="entry name" value="Xul5P/Fru6P_PKetolase_N"/>
</dbReference>
<dbReference type="KEGG" id="tle:Tlet_1584"/>
<dbReference type="eggNOG" id="COG3957">
    <property type="taxonomic scope" value="Bacteria"/>
</dbReference>
<evidence type="ECO:0000313" key="8">
    <source>
        <dbReference type="Proteomes" id="UP000002016"/>
    </source>
</evidence>
<reference evidence="7 8" key="1">
    <citation type="submission" date="2007-08" db="EMBL/GenBank/DDBJ databases">
        <title>Complete sequence of Thermotoga lettingae TMO.</title>
        <authorList>
            <consortium name="US DOE Joint Genome Institute"/>
            <person name="Copeland A."/>
            <person name="Lucas S."/>
            <person name="Lapidus A."/>
            <person name="Barry K."/>
            <person name="Glavina del Rio T."/>
            <person name="Dalin E."/>
            <person name="Tice H."/>
            <person name="Pitluck S."/>
            <person name="Foster B."/>
            <person name="Bruce D."/>
            <person name="Schmutz J."/>
            <person name="Larimer F."/>
            <person name="Land M."/>
            <person name="Hauser L."/>
            <person name="Kyrpides N."/>
            <person name="Mikhailova N."/>
            <person name="Nelson K."/>
            <person name="Gogarten J.P."/>
            <person name="Noll K."/>
            <person name="Richardson P."/>
        </authorList>
    </citation>
    <scope>NUCLEOTIDE SEQUENCE [LARGE SCALE GENOMIC DNA]</scope>
    <source>
        <strain evidence="8">ATCC BAA-301 / DSM 14385 / NBRC 107922 / TMO</strain>
    </source>
</reference>
<reference evidence="7 8" key="2">
    <citation type="journal article" date="2009" name="Proc. Natl. Acad. Sci. U.S.A.">
        <title>On the chimeric nature, thermophilic origin, and phylogenetic placement of the Thermotogales.</title>
        <authorList>
            <person name="Zhaxybayeva O."/>
            <person name="Swithers K.S."/>
            <person name="Lapierre P."/>
            <person name="Fournier G.P."/>
            <person name="Bickhart D.M."/>
            <person name="DeBoy R.T."/>
            <person name="Nelson K.E."/>
            <person name="Nesbo C.L."/>
            <person name="Doolittle W.F."/>
            <person name="Gogarten J.P."/>
            <person name="Noll K.M."/>
        </authorList>
    </citation>
    <scope>NUCLEOTIDE SEQUENCE [LARGE SCALE GENOMIC DNA]</scope>
    <source>
        <strain evidence="8">ATCC BAA-301 / DSM 14385 / NBRC 107922 / TMO</strain>
    </source>
</reference>
<evidence type="ECO:0000256" key="2">
    <source>
        <dbReference type="ARBA" id="ARBA00005623"/>
    </source>
</evidence>
<comment type="similarity">
    <text evidence="2">Belongs to the XFP family.</text>
</comment>
<evidence type="ECO:0000256" key="3">
    <source>
        <dbReference type="ARBA" id="ARBA00023052"/>
    </source>
</evidence>
<dbReference type="InterPro" id="IPR005593">
    <property type="entry name" value="Xul5P/Fru6P_PKetolase"/>
</dbReference>
<dbReference type="NCBIfam" id="NF003617">
    <property type="entry name" value="PRK05261.1-2"/>
    <property type="match status" value="1"/>
</dbReference>
<keyword evidence="3" id="KW-0786">Thiamine pyrophosphate</keyword>
<comment type="cofactor">
    <cofactor evidence="1">
        <name>thiamine diphosphate</name>
        <dbReference type="ChEBI" id="CHEBI:58937"/>
    </cofactor>
</comment>
<dbReference type="InterPro" id="IPR018969">
    <property type="entry name" value="Xul5P/Fru6P_PKetolase_C"/>
</dbReference>
<dbReference type="Pfam" id="PF03894">
    <property type="entry name" value="XFP"/>
    <property type="match status" value="1"/>
</dbReference>
<dbReference type="HOGENOM" id="CLU_013954_2_0_0"/>
<dbReference type="Gene3D" id="3.40.50.920">
    <property type="match status" value="1"/>
</dbReference>
<dbReference type="SUPFAM" id="SSF52518">
    <property type="entry name" value="Thiamin diphosphate-binding fold (THDP-binding)"/>
    <property type="match status" value="2"/>
</dbReference>
<dbReference type="InterPro" id="IPR019790">
    <property type="entry name" value="Xul5P/Fru6P_PKetolase_CS"/>
</dbReference>
<dbReference type="InterPro" id="IPR009014">
    <property type="entry name" value="Transketo_C/PFOR_II"/>
</dbReference>
<organism evidence="7 8">
    <name type="scientific">Pseudothermotoga lettingae (strain ATCC BAA-301 / DSM 14385 / NBRC 107922 / TMO)</name>
    <name type="common">Thermotoga lettingae</name>
    <dbReference type="NCBI Taxonomy" id="416591"/>
    <lineage>
        <taxon>Bacteria</taxon>
        <taxon>Thermotogati</taxon>
        <taxon>Thermotogota</taxon>
        <taxon>Thermotogae</taxon>
        <taxon>Thermotogales</taxon>
        <taxon>Thermotogaceae</taxon>
        <taxon>Pseudothermotoga</taxon>
    </lineage>
</organism>
<dbReference type="STRING" id="416591.Tlet_1584"/>
<dbReference type="AlphaFoldDB" id="A8F7K4"/>
<keyword evidence="4 7" id="KW-0456">Lyase</keyword>
<dbReference type="Pfam" id="PF09364">
    <property type="entry name" value="XFP_N"/>
    <property type="match status" value="1"/>
</dbReference>
<evidence type="ECO:0000259" key="6">
    <source>
        <dbReference type="Pfam" id="PF09364"/>
    </source>
</evidence>
<dbReference type="PANTHER" id="PTHR31273:SF0">
    <property type="entry name" value="PHOSPHOKETOLASE-RELATED"/>
    <property type="match status" value="1"/>
</dbReference>
<dbReference type="InterPro" id="IPR029061">
    <property type="entry name" value="THDP-binding"/>
</dbReference>
<name>A8F7K4_PSELT</name>
<feature type="domain" description="Xylulose 5-phosphate/Fructose 6-phosphate phosphoketolase C-terminal" evidence="5">
    <location>
        <begin position="572"/>
        <end position="785"/>
    </location>
</feature>
<dbReference type="Proteomes" id="UP000002016">
    <property type="component" value="Chromosome"/>
</dbReference>
<dbReference type="GO" id="GO:0005975">
    <property type="term" value="P:carbohydrate metabolic process"/>
    <property type="evidence" value="ECO:0007669"/>
    <property type="project" value="InterPro"/>
</dbReference>
<sequence>MVEKLVDFWKACCYISAGMIYLKDNPLLRTPLKSEHIKNRLLGHWGASPALSFVYVHANRVINKYNLNAIFIAGPGHGAPGVIAPVYLEGTLSEYYPEFTQDEEGMKKLFKYFSFPGGFGSHCTPELPGSIQEGGELGYSLSHAYGAIFDNPKLLAVTVIGDGEAETGPLAASWHSNKFLNPARDGAVLPVLSLNGYKINNPTVLARIEEAELLNLFKGYGYDPIIVDGTDDYVESHQKMAEAMDKSVERIINIWSDAKEKIQRPILPMIILRSPKGWTAPKIVKDHYIEGYWRSHQVPLSDVKENTENLVILQQWLMSYEPNKLFDQSGKLRKDLLELIPPDNLKMSKNPISNGGLIRIPLKLPQLKEFSIDPQQQKYHENTRPLGDYLRKIIDLNPNNFRVFGPDETKSNRLDAIFAHGKAWNARIFPVDSDEGYLSAFGRVMEILSEHTIEGWLEGYLLTGRHGFLNTYEGFAPIISSMVNQFGKWIDISSDISWRMPVSSLNLLLTSVVWRQDHNGFTHQDPGFITSIVDKWPNVVRVYFPPDANTLLATTWHCLQTTNRINIIVADKQKHPQYLNIDEAIKNVIKGIGIWNFASNHPQEEPDVVVASCGDIPTKEAIAAVKIVKDFFPELRIRFVNVINLFALTPSGEHPDGLTDREFDSYFTTDKPVIFNFHGYPWLIHRLTYRRKNHDNIHVRGYRENRKYGIDSTALSPFLKGRGGITTPMQLSILNQTDRFSIAIDIIDRVERISQKAGYARDLIRNAQIEALQYAYEHGVDKPDLCD</sequence>
<dbReference type="NCBIfam" id="NF003619">
    <property type="entry name" value="PRK05261.1-4"/>
    <property type="match status" value="1"/>
</dbReference>
<feature type="domain" description="Xylulose 5-phosphate/Fructose 6-phosphate phosphoketolase N-terminal" evidence="6">
    <location>
        <begin position="2"/>
        <end position="357"/>
    </location>
</feature>
<gene>
    <name evidence="7" type="ordered locus">Tlet_1584</name>
</gene>
<dbReference type="PIRSF" id="PIRSF017245">
    <property type="entry name" value="Phosphoketolase"/>
    <property type="match status" value="1"/>
</dbReference>
<dbReference type="Gene3D" id="3.40.50.970">
    <property type="match status" value="2"/>
</dbReference>
<dbReference type="RefSeq" id="WP_012003614.1">
    <property type="nucleotide sequence ID" value="NC_009828.1"/>
</dbReference>
<keyword evidence="8" id="KW-1185">Reference proteome</keyword>
<accession>A8F7K4</accession>
<dbReference type="OrthoDB" id="9768449at2"/>
<evidence type="ECO:0000259" key="5">
    <source>
        <dbReference type="Pfam" id="PF09363"/>
    </source>
</evidence>
<protein>
    <submittedName>
        <fullName evidence="7">Phosphoketolase</fullName>
        <ecNumber evidence="7">4.1.2.9</ecNumber>
    </submittedName>
</protein>
<proteinExistence type="inferred from homology"/>
<dbReference type="EMBL" id="CP000812">
    <property type="protein sequence ID" value="ABV34138.1"/>
    <property type="molecule type" value="Genomic_DNA"/>
</dbReference>
<evidence type="ECO:0000313" key="7">
    <source>
        <dbReference type="EMBL" id="ABV34138.1"/>
    </source>
</evidence>
<evidence type="ECO:0000256" key="4">
    <source>
        <dbReference type="ARBA" id="ARBA00023239"/>
    </source>
</evidence>
<dbReference type="PROSITE" id="PS60002">
    <property type="entry name" value="PHOSPHOKETOLASE_1"/>
    <property type="match status" value="1"/>
</dbReference>